<dbReference type="SUPFAM" id="SSF51445">
    <property type="entry name" value="(Trans)glycosidases"/>
    <property type="match status" value="1"/>
</dbReference>
<comment type="similarity">
    <text evidence="2">Belongs to the glycosyl hydrolase 3 family.</text>
</comment>
<keyword evidence="5 7" id="KW-0326">Glycosidase</keyword>
<organism evidence="7 8">
    <name type="scientific">Glacieibacterium frigidum</name>
    <dbReference type="NCBI Taxonomy" id="2593303"/>
    <lineage>
        <taxon>Bacteria</taxon>
        <taxon>Pseudomonadati</taxon>
        <taxon>Pseudomonadota</taxon>
        <taxon>Alphaproteobacteria</taxon>
        <taxon>Sphingomonadales</taxon>
        <taxon>Sphingosinicellaceae</taxon>
        <taxon>Glacieibacterium</taxon>
    </lineage>
</organism>
<dbReference type="Pfam" id="PF00933">
    <property type="entry name" value="Glyco_hydro_3"/>
    <property type="match status" value="1"/>
</dbReference>
<keyword evidence="8" id="KW-1185">Reference proteome</keyword>
<dbReference type="Proteomes" id="UP000317894">
    <property type="component" value="Unassembled WGS sequence"/>
</dbReference>
<dbReference type="EMBL" id="VJWA01000001">
    <property type="protein sequence ID" value="TRW16657.1"/>
    <property type="molecule type" value="Genomic_DNA"/>
</dbReference>
<proteinExistence type="inferred from homology"/>
<comment type="catalytic activity">
    <reaction evidence="1">
        <text>Hydrolysis of terminal non-reducing N-acetyl-D-hexosamine residues in N-acetyl-beta-D-hexosaminides.</text>
        <dbReference type="EC" id="3.2.1.52"/>
    </reaction>
</comment>
<comment type="caution">
    <text evidence="7">The sequence shown here is derived from an EMBL/GenBank/DDBJ whole genome shotgun (WGS) entry which is preliminary data.</text>
</comment>
<accession>A0A552UEJ7</accession>
<evidence type="ECO:0000256" key="4">
    <source>
        <dbReference type="ARBA" id="ARBA00022801"/>
    </source>
</evidence>
<dbReference type="InterPro" id="IPR050226">
    <property type="entry name" value="NagZ_Beta-hexosaminidase"/>
</dbReference>
<evidence type="ECO:0000259" key="6">
    <source>
        <dbReference type="Pfam" id="PF00933"/>
    </source>
</evidence>
<name>A0A552UEJ7_9SPHN</name>
<evidence type="ECO:0000256" key="2">
    <source>
        <dbReference type="ARBA" id="ARBA00005336"/>
    </source>
</evidence>
<evidence type="ECO:0000256" key="3">
    <source>
        <dbReference type="ARBA" id="ARBA00012663"/>
    </source>
</evidence>
<dbReference type="GO" id="GO:0005975">
    <property type="term" value="P:carbohydrate metabolic process"/>
    <property type="evidence" value="ECO:0007669"/>
    <property type="project" value="InterPro"/>
</dbReference>
<evidence type="ECO:0000313" key="8">
    <source>
        <dbReference type="Proteomes" id="UP000317894"/>
    </source>
</evidence>
<evidence type="ECO:0000256" key="5">
    <source>
        <dbReference type="ARBA" id="ARBA00023295"/>
    </source>
</evidence>
<dbReference type="RefSeq" id="WP_143554200.1">
    <property type="nucleotide sequence ID" value="NZ_VJWA01000001.1"/>
</dbReference>
<dbReference type="PANTHER" id="PTHR30480">
    <property type="entry name" value="BETA-HEXOSAMINIDASE-RELATED"/>
    <property type="match status" value="1"/>
</dbReference>
<dbReference type="EC" id="3.2.1.52" evidence="3"/>
<dbReference type="InterPro" id="IPR017853">
    <property type="entry name" value="GH"/>
</dbReference>
<dbReference type="InterPro" id="IPR001764">
    <property type="entry name" value="Glyco_hydro_3_N"/>
</dbReference>
<dbReference type="Gene3D" id="3.20.20.300">
    <property type="entry name" value="Glycoside hydrolase, family 3, N-terminal domain"/>
    <property type="match status" value="1"/>
</dbReference>
<protein>
    <recommendedName>
        <fullName evidence="3">beta-N-acetylhexosaminidase</fullName>
        <ecNumber evidence="3">3.2.1.52</ecNumber>
    </recommendedName>
</protein>
<evidence type="ECO:0000313" key="7">
    <source>
        <dbReference type="EMBL" id="TRW16657.1"/>
    </source>
</evidence>
<dbReference type="GO" id="GO:0009254">
    <property type="term" value="P:peptidoglycan turnover"/>
    <property type="evidence" value="ECO:0007669"/>
    <property type="project" value="TreeGrafter"/>
</dbReference>
<dbReference type="InterPro" id="IPR036962">
    <property type="entry name" value="Glyco_hydro_3_N_sf"/>
</dbReference>
<keyword evidence="4 7" id="KW-0378">Hydrolase</keyword>
<feature type="domain" description="Glycoside hydrolase family 3 N-terminal" evidence="6">
    <location>
        <begin position="16"/>
        <end position="304"/>
    </location>
</feature>
<dbReference type="OrthoDB" id="9786661at2"/>
<evidence type="ECO:0000256" key="1">
    <source>
        <dbReference type="ARBA" id="ARBA00001231"/>
    </source>
</evidence>
<dbReference type="NCBIfam" id="NF003740">
    <property type="entry name" value="PRK05337.1"/>
    <property type="match status" value="1"/>
</dbReference>
<gene>
    <name evidence="7" type="primary">nagZ</name>
    <name evidence="7" type="ORF">FMM06_00095</name>
</gene>
<dbReference type="PANTHER" id="PTHR30480:SF13">
    <property type="entry name" value="BETA-HEXOSAMINIDASE"/>
    <property type="match status" value="1"/>
</dbReference>
<dbReference type="InterPro" id="IPR019800">
    <property type="entry name" value="Glyco_hydro_3_AS"/>
</dbReference>
<dbReference type="PROSITE" id="PS00775">
    <property type="entry name" value="GLYCOSYL_HYDROL_F3"/>
    <property type="match status" value="1"/>
</dbReference>
<reference evidence="7 8" key="1">
    <citation type="submission" date="2019-07" db="EMBL/GenBank/DDBJ databases">
        <title>Novel species isolated from glacier.</title>
        <authorList>
            <person name="Liu Q."/>
            <person name="Xin Y.-H."/>
        </authorList>
    </citation>
    <scope>NUCLEOTIDE SEQUENCE [LARGE SCALE GENOMIC DNA]</scope>
    <source>
        <strain evidence="7 8">LB1R16</strain>
    </source>
</reference>
<dbReference type="AlphaFoldDB" id="A0A552UEJ7"/>
<dbReference type="GO" id="GO:0004563">
    <property type="term" value="F:beta-N-acetylhexosaminidase activity"/>
    <property type="evidence" value="ECO:0007669"/>
    <property type="project" value="UniProtKB-EC"/>
</dbReference>
<sequence>MTPLFLGMSGPVLTDDERALFAAADPAGYIVFKRNCVDPGQLLALTDALRDLAGRNVPILIDQEGGRVARLGPPHWPVFPAAAAFGALYDRAPISAIQAARLNAEAIALTLRGVGVNVDCLPLLDVPQPGAHGIIGDRAYAADPQWIAALGKATLDGLRARGVCGVIKHIPGHGRAMVDSHLDLPVVDASREELETDFAPFRDLNDAPMAMTAHVVYTALDAARCATMSPVVIDLIRSDIGFDGLLMSDDLGMQALGHGASGSNGTNDFGARALDSLAAGCDIALHCSGDFAEMRAIVEAGPVMTTQATRRLDAAMAWAATPDPREIADLVANRDALLALA</sequence>